<dbReference type="eggNOG" id="COG5401">
    <property type="taxonomic scope" value="Bacteria"/>
</dbReference>
<protein>
    <submittedName>
        <fullName evidence="3">Lipoprotein LpqB</fullName>
    </submittedName>
</protein>
<dbReference type="SMART" id="SM00909">
    <property type="entry name" value="Germane"/>
    <property type="match status" value="1"/>
</dbReference>
<dbReference type="STRING" id="471853.Bcav_1242"/>
<dbReference type="InterPro" id="IPR019606">
    <property type="entry name" value="GerMN"/>
</dbReference>
<evidence type="ECO:0000259" key="2">
    <source>
        <dbReference type="SMART" id="SM00909"/>
    </source>
</evidence>
<dbReference type="InterPro" id="IPR059026">
    <property type="entry name" value="LpqB_N"/>
</dbReference>
<keyword evidence="3" id="KW-0449">Lipoprotein</keyword>
<evidence type="ECO:0000313" key="4">
    <source>
        <dbReference type="Proteomes" id="UP000007962"/>
    </source>
</evidence>
<feature type="signal peptide" evidence="1">
    <location>
        <begin position="1"/>
        <end position="32"/>
    </location>
</feature>
<proteinExistence type="predicted"/>
<evidence type="ECO:0000256" key="1">
    <source>
        <dbReference type="SAM" id="SignalP"/>
    </source>
</evidence>
<dbReference type="Proteomes" id="UP000007962">
    <property type="component" value="Chromosome"/>
</dbReference>
<dbReference type="Pfam" id="PF10647">
    <property type="entry name" value="Gmad1"/>
    <property type="match status" value="1"/>
</dbReference>
<keyword evidence="1" id="KW-0732">Signal</keyword>
<reference evidence="3 4" key="1">
    <citation type="journal article" date="2009" name="Stand. Genomic Sci.">
        <title>Complete genome sequence of Beutenbergia cavernae type strain (HKI 0122).</title>
        <authorList>
            <person name="Land M."/>
            <person name="Pukall R."/>
            <person name="Abt B."/>
            <person name="Goker M."/>
            <person name="Rohde M."/>
            <person name="Glavina Del Rio T."/>
            <person name="Tice H."/>
            <person name="Copeland A."/>
            <person name="Cheng J.F."/>
            <person name="Lucas S."/>
            <person name="Chen F."/>
            <person name="Nolan M."/>
            <person name="Bruce D."/>
            <person name="Goodwin L."/>
            <person name="Pitluck S."/>
            <person name="Ivanova N."/>
            <person name="Mavromatis K."/>
            <person name="Ovchinnikova G."/>
            <person name="Pati A."/>
            <person name="Chen A."/>
            <person name="Palaniappan K."/>
            <person name="Hauser L."/>
            <person name="Chang Y.J."/>
            <person name="Jefferies C.C."/>
            <person name="Saunders E."/>
            <person name="Brettin T."/>
            <person name="Detter J.C."/>
            <person name="Han C."/>
            <person name="Chain P."/>
            <person name="Bristow J."/>
            <person name="Eisen J.A."/>
            <person name="Markowitz V."/>
            <person name="Hugenholtz P."/>
            <person name="Kyrpides N.C."/>
            <person name="Klenk H.P."/>
            <person name="Lapidus A."/>
        </authorList>
    </citation>
    <scope>NUCLEOTIDE SEQUENCE [LARGE SCALE GENOMIC DNA]</scope>
    <source>
        <strain evidence="4">ATCC BAA-8 / DSM 12333 / NBRC 16432</strain>
    </source>
</reference>
<organism evidence="3 4">
    <name type="scientific">Beutenbergia cavernae (strain ATCC BAA-8 / DSM 12333 / CCUG 43141 / JCM 11478 / NBRC 16432 / NCIMB 13614 / HKI 0122)</name>
    <dbReference type="NCBI Taxonomy" id="471853"/>
    <lineage>
        <taxon>Bacteria</taxon>
        <taxon>Bacillati</taxon>
        <taxon>Actinomycetota</taxon>
        <taxon>Actinomycetes</taxon>
        <taxon>Micrococcales</taxon>
        <taxon>Beutenbergiaceae</taxon>
        <taxon>Beutenbergia</taxon>
    </lineage>
</organism>
<dbReference type="HOGENOM" id="CLU_032207_0_0_11"/>
<dbReference type="RefSeq" id="WP_015881742.1">
    <property type="nucleotide sequence ID" value="NC_012669.1"/>
</dbReference>
<gene>
    <name evidence="3" type="ordered locus">Bcav_1242</name>
</gene>
<dbReference type="Pfam" id="PF10646">
    <property type="entry name" value="Germane"/>
    <property type="match status" value="1"/>
</dbReference>
<dbReference type="Pfam" id="PF25976">
    <property type="entry name" value="LpqB_N"/>
    <property type="match status" value="1"/>
</dbReference>
<dbReference type="KEGG" id="bcv:Bcav_1242"/>
<dbReference type="OrthoDB" id="3226781at2"/>
<accession>C5C1N4</accession>
<dbReference type="AlphaFoldDB" id="C5C1N4"/>
<dbReference type="PROSITE" id="PS51257">
    <property type="entry name" value="PROKAR_LIPOPROTEIN"/>
    <property type="match status" value="1"/>
</dbReference>
<evidence type="ECO:0000313" key="3">
    <source>
        <dbReference type="EMBL" id="ACQ79502.1"/>
    </source>
</evidence>
<keyword evidence="4" id="KW-1185">Reference proteome</keyword>
<dbReference type="InterPro" id="IPR018910">
    <property type="entry name" value="LpqB_C"/>
</dbReference>
<feature type="domain" description="GerMN" evidence="2">
    <location>
        <begin position="228"/>
        <end position="319"/>
    </location>
</feature>
<feature type="chain" id="PRO_5002946817" evidence="1">
    <location>
        <begin position="33"/>
        <end position="586"/>
    </location>
</feature>
<dbReference type="EMBL" id="CP001618">
    <property type="protein sequence ID" value="ACQ79502.1"/>
    <property type="molecule type" value="Genomic_DNA"/>
</dbReference>
<name>C5C1N4_BEUC1</name>
<sequence length="586" mass="60625">MSTRQRRGVRAVSALSLAAVAAALLSACVALPTSGPVQQGLTEVPEPPGLGFLGNPPEPGDSPSEILSGFVQAATSGLSADSEFSLARMFLTPEASSTWRPLEEVLVYATESTPEIDVQAQGGDGPGATQPPIEDADRASAVISVHAVAAVDAHGTYTVSATPELPTDLDFTLVRVDGEWRIEVLPDGMLVSEPTFGPSFRQMPLYFWSPDFEALVPDVRYFPSQNAAGYAVTELLAGPSSWLSSAVATRIPDGVTLDVASSVVVADGVASVNLSAEAQAADFEDRKYLYTQIQQTLLAIPSIRSVELTMGGAAYQVPSGMPEPIVEPRVGSVATVLTNGTLARLQGSTVTPVDGVGDLSDLLPANPAVGYGDEGTVLLAGADAVVHVSGEGAVTTLITGRALAPPSFDRQGWVWTAPRDTDGTLLVAQVGGEPEVVSAPWLEGAQVLGLRVSREGARIAVLLRRDGVDEVVVAAVVRDAVGMPRTVPEGIPVASRLLAARGVVWVDSTTVAVLAQPGAESDPAVRLATVPGPHETTQAVPAAVSLAAGNGSQELLVGTSDDHVLARSGLRWELAAEDVRDPAYPG</sequence>